<dbReference type="CDD" id="cd06171">
    <property type="entry name" value="Sigma70_r4"/>
    <property type="match status" value="1"/>
</dbReference>
<comment type="caution">
    <text evidence="9">The sequence shown here is derived from an EMBL/GenBank/DDBJ whole genome shotgun (WGS) entry which is preliminary data.</text>
</comment>
<dbReference type="SUPFAM" id="SSF88659">
    <property type="entry name" value="Sigma3 and sigma4 domains of RNA polymerase sigma factors"/>
    <property type="match status" value="1"/>
</dbReference>
<keyword evidence="3" id="KW-0731">Sigma factor</keyword>
<evidence type="ECO:0000259" key="8">
    <source>
        <dbReference type="Pfam" id="PF04545"/>
    </source>
</evidence>
<dbReference type="EMBL" id="MKQR01000018">
    <property type="protein sequence ID" value="OLR91834.1"/>
    <property type="molecule type" value="Genomic_DNA"/>
</dbReference>
<evidence type="ECO:0000256" key="6">
    <source>
        <dbReference type="SAM" id="MobiDB-lite"/>
    </source>
</evidence>
<evidence type="ECO:0000256" key="1">
    <source>
        <dbReference type="ARBA" id="ARBA00010641"/>
    </source>
</evidence>
<feature type="domain" description="RNA polymerase sigma-70 region 4" evidence="8">
    <location>
        <begin position="152"/>
        <end position="199"/>
    </location>
</feature>
<evidence type="ECO:0000313" key="10">
    <source>
        <dbReference type="Proteomes" id="UP000186040"/>
    </source>
</evidence>
<evidence type="ECO:0000256" key="3">
    <source>
        <dbReference type="ARBA" id="ARBA00023082"/>
    </source>
</evidence>
<dbReference type="Gene3D" id="1.10.1740.10">
    <property type="match status" value="1"/>
</dbReference>
<feature type="region of interest" description="Disordered" evidence="6">
    <location>
        <begin position="209"/>
        <end position="235"/>
    </location>
</feature>
<keyword evidence="5" id="KW-0804">Transcription</keyword>
<evidence type="ECO:0000256" key="5">
    <source>
        <dbReference type="ARBA" id="ARBA00023163"/>
    </source>
</evidence>
<reference evidence="9 10" key="1">
    <citation type="submission" date="2016-10" db="EMBL/GenBank/DDBJ databases">
        <title>The Draft Genome Sequence of Actinokineospora bangkokensis 44EHWT reveals the biosynthetic pathway of antifungal compounds Thailandins with unusual extender unit butylmalonyl-CoA.</title>
        <authorList>
            <person name="Greule A."/>
            <person name="Intra B."/>
            <person name="Flemming S."/>
            <person name="Rommel M.G."/>
            <person name="Panbangred W."/>
            <person name="Bechthold A."/>
        </authorList>
    </citation>
    <scope>NUCLEOTIDE SEQUENCE [LARGE SCALE GENOMIC DNA]</scope>
    <source>
        <strain evidence="9 10">44EHW</strain>
    </source>
</reference>
<dbReference type="Pfam" id="PF04545">
    <property type="entry name" value="Sigma70_r4"/>
    <property type="match status" value="1"/>
</dbReference>
<evidence type="ECO:0008006" key="11">
    <source>
        <dbReference type="Google" id="ProtNLM"/>
    </source>
</evidence>
<protein>
    <recommendedName>
        <fullName evidence="11">RNA polymerase subunit sigma</fullName>
    </recommendedName>
</protein>
<accession>A0A1Q9LIL4</accession>
<evidence type="ECO:0000256" key="2">
    <source>
        <dbReference type="ARBA" id="ARBA00023015"/>
    </source>
</evidence>
<dbReference type="NCBIfam" id="NF007230">
    <property type="entry name" value="PRK09648.1"/>
    <property type="match status" value="1"/>
</dbReference>
<dbReference type="GO" id="GO:0016987">
    <property type="term" value="F:sigma factor activity"/>
    <property type="evidence" value="ECO:0007669"/>
    <property type="project" value="UniProtKB-KW"/>
</dbReference>
<dbReference type="PANTHER" id="PTHR43133:SF58">
    <property type="entry name" value="ECF RNA POLYMERASE SIGMA FACTOR SIGD"/>
    <property type="match status" value="1"/>
</dbReference>
<dbReference type="AlphaFoldDB" id="A0A1Q9LIL4"/>
<dbReference type="InterPro" id="IPR013325">
    <property type="entry name" value="RNA_pol_sigma_r2"/>
</dbReference>
<dbReference type="GO" id="GO:0006352">
    <property type="term" value="P:DNA-templated transcription initiation"/>
    <property type="evidence" value="ECO:0007669"/>
    <property type="project" value="InterPro"/>
</dbReference>
<dbReference type="InterPro" id="IPR036388">
    <property type="entry name" value="WH-like_DNA-bd_sf"/>
</dbReference>
<dbReference type="InterPro" id="IPR013324">
    <property type="entry name" value="RNA_pol_sigma_r3/r4-like"/>
</dbReference>
<proteinExistence type="inferred from homology"/>
<gene>
    <name evidence="9" type="ORF">BJP25_23630</name>
</gene>
<dbReference type="Gene3D" id="1.10.10.10">
    <property type="entry name" value="Winged helix-like DNA-binding domain superfamily/Winged helix DNA-binding domain"/>
    <property type="match status" value="1"/>
</dbReference>
<evidence type="ECO:0000256" key="4">
    <source>
        <dbReference type="ARBA" id="ARBA00023125"/>
    </source>
</evidence>
<name>A0A1Q9LIL4_9PSEU</name>
<feature type="domain" description="RNA polymerase sigma-70 region 2" evidence="7">
    <location>
        <begin position="44"/>
        <end position="116"/>
    </location>
</feature>
<dbReference type="Proteomes" id="UP000186040">
    <property type="component" value="Unassembled WGS sequence"/>
</dbReference>
<dbReference type="InterPro" id="IPR007627">
    <property type="entry name" value="RNA_pol_sigma70_r2"/>
</dbReference>
<evidence type="ECO:0000259" key="7">
    <source>
        <dbReference type="Pfam" id="PF04542"/>
    </source>
</evidence>
<dbReference type="PANTHER" id="PTHR43133">
    <property type="entry name" value="RNA POLYMERASE ECF-TYPE SIGMA FACTO"/>
    <property type="match status" value="1"/>
</dbReference>
<dbReference type="InterPro" id="IPR007630">
    <property type="entry name" value="RNA_pol_sigma70_r4"/>
</dbReference>
<keyword evidence="10" id="KW-1185">Reference proteome</keyword>
<dbReference type="Pfam" id="PF04542">
    <property type="entry name" value="Sigma70_r2"/>
    <property type="match status" value="1"/>
</dbReference>
<comment type="similarity">
    <text evidence="1">Belongs to the sigma-70 factor family. ECF subfamily.</text>
</comment>
<organism evidence="9 10">
    <name type="scientific">Actinokineospora bangkokensis</name>
    <dbReference type="NCBI Taxonomy" id="1193682"/>
    <lineage>
        <taxon>Bacteria</taxon>
        <taxon>Bacillati</taxon>
        <taxon>Actinomycetota</taxon>
        <taxon>Actinomycetes</taxon>
        <taxon>Pseudonocardiales</taxon>
        <taxon>Pseudonocardiaceae</taxon>
        <taxon>Actinokineospora</taxon>
    </lineage>
</organism>
<dbReference type="InterPro" id="IPR039425">
    <property type="entry name" value="RNA_pol_sigma-70-like"/>
</dbReference>
<sequence length="235" mass="25383">MMSAESPVGGPRAHQHTYDDDFDVVLVGLIDRDRAGDTTALTRLVELVRPHVVRYARNRLGVGSTAQSSAEDVAQEVCLALLGALPGYRRETRPVMAFVHGIAAHKIADVHRARGRDRSDPVWEISDSVDTAPGPEQVALQNELGDTARKLIAVLPLAQQEILRLRLMVGLSAEETAARMGSTAGAIRVAQHRALAALRRSLRDGRAARLGLEPVRQRRGSGRAEAGGRTSQSAR</sequence>
<keyword evidence="4" id="KW-0238">DNA-binding</keyword>
<dbReference type="STRING" id="1193682.BJP25_23630"/>
<evidence type="ECO:0000313" key="9">
    <source>
        <dbReference type="EMBL" id="OLR91834.1"/>
    </source>
</evidence>
<dbReference type="SUPFAM" id="SSF88946">
    <property type="entry name" value="Sigma2 domain of RNA polymerase sigma factors"/>
    <property type="match status" value="1"/>
</dbReference>
<dbReference type="NCBIfam" id="TIGR02937">
    <property type="entry name" value="sigma70-ECF"/>
    <property type="match status" value="1"/>
</dbReference>
<keyword evidence="2" id="KW-0805">Transcription regulation</keyword>
<dbReference type="GO" id="GO:0003677">
    <property type="term" value="F:DNA binding"/>
    <property type="evidence" value="ECO:0007669"/>
    <property type="project" value="UniProtKB-KW"/>
</dbReference>
<dbReference type="InterPro" id="IPR014284">
    <property type="entry name" value="RNA_pol_sigma-70_dom"/>
</dbReference>